<dbReference type="AlphaFoldDB" id="A0A1I5ZH50"/>
<reference evidence="10 11" key="1">
    <citation type="submission" date="2016-10" db="EMBL/GenBank/DDBJ databases">
        <authorList>
            <person name="de Groot N.N."/>
        </authorList>
    </citation>
    <scope>NUCLEOTIDE SEQUENCE [LARGE SCALE GENOMIC DNA]</scope>
    <source>
        <strain evidence="10 11">DSM 28286</strain>
    </source>
</reference>
<protein>
    <recommendedName>
        <fullName evidence="1">DNA (cytosine-5-)-methyltransferase</fullName>
        <ecNumber evidence="1">2.1.1.37</ecNumber>
    </recommendedName>
</protein>
<dbReference type="Gene3D" id="3.40.50.150">
    <property type="entry name" value="Vaccinia Virus protein VP39"/>
    <property type="match status" value="1"/>
</dbReference>
<dbReference type="PANTHER" id="PTHR10629:SF52">
    <property type="entry name" value="DNA (CYTOSINE-5)-METHYLTRANSFERASE 1"/>
    <property type="match status" value="1"/>
</dbReference>
<sequence>MQQQTINGKLNTVNGTADKNQEQFKEKFYAGVKLLKSWKPKEANTEGEIDVLDFFSGCGGMSLGFAAISQKTNLFNIIGGVDLSEFALKSFEKNYKAKTLRKDIREIYLNKEQQQIKDYFGIKEKRKKPLVIIGCAPCQGFSAHQKRYGHTHDERNTLIGAFAEVVVSFEPDYIVMENVPEILGDKYSQHYQEAKEIFESKGYKISQTIFNSAGFGVPQARYRAVIVASKNNFSLPLELLMPDEYATVKDAIGDLPKVNAGEIFKGDPYHRSASHKKSTIDTISKVPKNGGSRPKGVGPKCLDKVNGFYDVYGRLSWEKPSITITQYSRNPASGRFTHPVQNRGLTIREAARIQSFPDGFEFEGNLDECFKQIGEAVPPLLSLAIATQIAIDYSSSKNGIAVKRINGNGLHQNGNINGHTTLKTKKSVFA</sequence>
<dbReference type="PROSITE" id="PS51679">
    <property type="entry name" value="SAM_MT_C5"/>
    <property type="match status" value="1"/>
</dbReference>
<comment type="catalytic activity">
    <reaction evidence="6">
        <text>a 2'-deoxycytidine in DNA + S-adenosyl-L-methionine = a 5-methyl-2'-deoxycytidine in DNA + S-adenosyl-L-homocysteine + H(+)</text>
        <dbReference type="Rhea" id="RHEA:13681"/>
        <dbReference type="Rhea" id="RHEA-COMP:11369"/>
        <dbReference type="Rhea" id="RHEA-COMP:11370"/>
        <dbReference type="ChEBI" id="CHEBI:15378"/>
        <dbReference type="ChEBI" id="CHEBI:57856"/>
        <dbReference type="ChEBI" id="CHEBI:59789"/>
        <dbReference type="ChEBI" id="CHEBI:85452"/>
        <dbReference type="ChEBI" id="CHEBI:85454"/>
        <dbReference type="EC" id="2.1.1.37"/>
    </reaction>
</comment>
<dbReference type="GO" id="GO:0003886">
    <property type="term" value="F:DNA (cytosine-5-)-methyltransferase activity"/>
    <property type="evidence" value="ECO:0007669"/>
    <property type="project" value="UniProtKB-EC"/>
</dbReference>
<dbReference type="SUPFAM" id="SSF53335">
    <property type="entry name" value="S-adenosyl-L-methionine-dependent methyltransferases"/>
    <property type="match status" value="1"/>
</dbReference>
<dbReference type="InterPro" id="IPR001525">
    <property type="entry name" value="C5_MeTfrase"/>
</dbReference>
<evidence type="ECO:0000256" key="1">
    <source>
        <dbReference type="ARBA" id="ARBA00011975"/>
    </source>
</evidence>
<evidence type="ECO:0000256" key="2">
    <source>
        <dbReference type="ARBA" id="ARBA00022603"/>
    </source>
</evidence>
<evidence type="ECO:0000256" key="9">
    <source>
        <dbReference type="SAM" id="MobiDB-lite"/>
    </source>
</evidence>
<feature type="active site" evidence="7">
    <location>
        <position position="138"/>
    </location>
</feature>
<evidence type="ECO:0000256" key="8">
    <source>
        <dbReference type="RuleBase" id="RU000416"/>
    </source>
</evidence>
<dbReference type="Proteomes" id="UP000199031">
    <property type="component" value="Unassembled WGS sequence"/>
</dbReference>
<dbReference type="EMBL" id="FOXQ01000025">
    <property type="protein sequence ID" value="SFQ55447.1"/>
    <property type="molecule type" value="Genomic_DNA"/>
</dbReference>
<dbReference type="RefSeq" id="WP_090663298.1">
    <property type="nucleotide sequence ID" value="NZ_FOXQ01000025.1"/>
</dbReference>
<gene>
    <name evidence="10" type="ORF">SAMN05444277_1254</name>
</gene>
<proteinExistence type="inferred from homology"/>
<evidence type="ECO:0000256" key="3">
    <source>
        <dbReference type="ARBA" id="ARBA00022679"/>
    </source>
</evidence>
<dbReference type="EC" id="2.1.1.37" evidence="1"/>
<evidence type="ECO:0000313" key="10">
    <source>
        <dbReference type="EMBL" id="SFQ55447.1"/>
    </source>
</evidence>
<keyword evidence="4 7" id="KW-0949">S-adenosyl-L-methionine</keyword>
<dbReference type="GO" id="GO:0009307">
    <property type="term" value="P:DNA restriction-modification system"/>
    <property type="evidence" value="ECO:0007669"/>
    <property type="project" value="UniProtKB-KW"/>
</dbReference>
<organism evidence="10 11">
    <name type="scientific">Parafilimonas terrae</name>
    <dbReference type="NCBI Taxonomy" id="1465490"/>
    <lineage>
        <taxon>Bacteria</taxon>
        <taxon>Pseudomonadati</taxon>
        <taxon>Bacteroidota</taxon>
        <taxon>Chitinophagia</taxon>
        <taxon>Chitinophagales</taxon>
        <taxon>Chitinophagaceae</taxon>
        <taxon>Parafilimonas</taxon>
    </lineage>
</organism>
<keyword evidence="5" id="KW-0680">Restriction system</keyword>
<comment type="similarity">
    <text evidence="7 8">Belongs to the class I-like SAM-binding methyltransferase superfamily. C5-methyltransferase family.</text>
</comment>
<dbReference type="Pfam" id="PF00145">
    <property type="entry name" value="DNA_methylase"/>
    <property type="match status" value="1"/>
</dbReference>
<dbReference type="Gene3D" id="3.90.120.10">
    <property type="entry name" value="DNA Methylase, subunit A, domain 2"/>
    <property type="match status" value="1"/>
</dbReference>
<dbReference type="InterPro" id="IPR050390">
    <property type="entry name" value="C5-Methyltransferase"/>
</dbReference>
<name>A0A1I5ZH50_9BACT</name>
<feature type="region of interest" description="Disordered" evidence="9">
    <location>
        <begin position="270"/>
        <end position="297"/>
    </location>
</feature>
<dbReference type="PANTHER" id="PTHR10629">
    <property type="entry name" value="CYTOSINE-SPECIFIC METHYLTRANSFERASE"/>
    <property type="match status" value="1"/>
</dbReference>
<dbReference type="OrthoDB" id="32195at2"/>
<dbReference type="GO" id="GO:0032259">
    <property type="term" value="P:methylation"/>
    <property type="evidence" value="ECO:0007669"/>
    <property type="project" value="UniProtKB-KW"/>
</dbReference>
<dbReference type="PRINTS" id="PR00105">
    <property type="entry name" value="C5METTRFRASE"/>
</dbReference>
<keyword evidence="2 7" id="KW-0489">Methyltransferase</keyword>
<accession>A0A1I5ZH50</accession>
<evidence type="ECO:0000256" key="4">
    <source>
        <dbReference type="ARBA" id="ARBA00022691"/>
    </source>
</evidence>
<keyword evidence="3 7" id="KW-0808">Transferase</keyword>
<dbReference type="NCBIfam" id="TIGR00675">
    <property type="entry name" value="dcm"/>
    <property type="match status" value="1"/>
</dbReference>
<evidence type="ECO:0000313" key="11">
    <source>
        <dbReference type="Proteomes" id="UP000199031"/>
    </source>
</evidence>
<evidence type="ECO:0000256" key="6">
    <source>
        <dbReference type="ARBA" id="ARBA00047422"/>
    </source>
</evidence>
<evidence type="ECO:0000256" key="7">
    <source>
        <dbReference type="PROSITE-ProRule" id="PRU01016"/>
    </source>
</evidence>
<evidence type="ECO:0000256" key="5">
    <source>
        <dbReference type="ARBA" id="ARBA00022747"/>
    </source>
</evidence>
<dbReference type="STRING" id="1465490.SAMN05444277_1254"/>
<keyword evidence="11" id="KW-1185">Reference proteome</keyword>
<dbReference type="InterPro" id="IPR029063">
    <property type="entry name" value="SAM-dependent_MTases_sf"/>
</dbReference>